<dbReference type="EMBL" id="BJUZ01000001">
    <property type="protein sequence ID" value="GEK92966.1"/>
    <property type="molecule type" value="Genomic_DNA"/>
</dbReference>
<evidence type="ECO:0000313" key="1">
    <source>
        <dbReference type="EMBL" id="GEK92966.1"/>
    </source>
</evidence>
<proteinExistence type="predicted"/>
<keyword evidence="2" id="KW-1185">Reference proteome</keyword>
<organism evidence="1 2">
    <name type="scientific">Gluconobacter wancherniae NBRC 103581</name>
    <dbReference type="NCBI Taxonomy" id="656744"/>
    <lineage>
        <taxon>Bacteria</taxon>
        <taxon>Pseudomonadati</taxon>
        <taxon>Pseudomonadota</taxon>
        <taxon>Alphaproteobacteria</taxon>
        <taxon>Acetobacterales</taxon>
        <taxon>Acetobacteraceae</taxon>
        <taxon>Gluconobacter</taxon>
    </lineage>
</organism>
<dbReference type="AlphaFoldDB" id="A0A511AXT4"/>
<sequence>MQVGTHRAIDAIRLAARYAHMNAGTGCLGGVTIRIFQRLCHEWPLGTVPADLAAKQGATKGPRHGGDAQIRDLTFRAPRQIVTLGSGSHAASIMAGLLTYGRDAQEHPIIHLPSRT</sequence>
<dbReference type="Proteomes" id="UP000321230">
    <property type="component" value="Unassembled WGS sequence"/>
</dbReference>
<reference evidence="1 2" key="1">
    <citation type="submission" date="2019-07" db="EMBL/GenBank/DDBJ databases">
        <title>Whole genome shotgun sequence of Gluconobacter wancherniae NBRC 103581.</title>
        <authorList>
            <person name="Hosoyama A."/>
            <person name="Uohara A."/>
            <person name="Ohji S."/>
            <person name="Ichikawa N."/>
        </authorList>
    </citation>
    <scope>NUCLEOTIDE SEQUENCE [LARGE SCALE GENOMIC DNA]</scope>
    <source>
        <strain evidence="1 2">NBRC 103581</strain>
    </source>
</reference>
<gene>
    <name evidence="1" type="ORF">GWA01_07360</name>
</gene>
<name>A0A511AXT4_9PROT</name>
<comment type="caution">
    <text evidence="1">The sequence shown here is derived from an EMBL/GenBank/DDBJ whole genome shotgun (WGS) entry which is preliminary data.</text>
</comment>
<evidence type="ECO:0000313" key="2">
    <source>
        <dbReference type="Proteomes" id="UP000321230"/>
    </source>
</evidence>
<protein>
    <submittedName>
        <fullName evidence="1">Uncharacterized protein</fullName>
    </submittedName>
</protein>
<accession>A0A511AXT4</accession>